<evidence type="ECO:0000256" key="1">
    <source>
        <dbReference type="SAM" id="SignalP"/>
    </source>
</evidence>
<reference evidence="2" key="1">
    <citation type="submission" date="2022-11" db="EMBL/GenBank/DDBJ databases">
        <authorList>
            <person name="Petersen C."/>
        </authorList>
    </citation>
    <scope>NUCLEOTIDE SEQUENCE</scope>
    <source>
        <strain evidence="2">IBT 21917</strain>
    </source>
</reference>
<sequence length="106" mass="11574">MRFELSFFLALVTSTAAKFTLYEYEDGSCTHGLFKTIGAQNTAPCTPFDSGAHPYSVQASIGSDNYHVYLYYNTDCSDSETEINNGECSAGTHDTPFAAYKVLVDA</sequence>
<dbReference type="AlphaFoldDB" id="A0A9W9LL73"/>
<proteinExistence type="predicted"/>
<evidence type="ECO:0000313" key="3">
    <source>
        <dbReference type="Proteomes" id="UP001146351"/>
    </source>
</evidence>
<keyword evidence="1" id="KW-0732">Signal</keyword>
<keyword evidence="3" id="KW-1185">Reference proteome</keyword>
<feature type="chain" id="PRO_5040800957" evidence="1">
    <location>
        <begin position="18"/>
        <end position="106"/>
    </location>
</feature>
<name>A0A9W9LL73_9EURO</name>
<evidence type="ECO:0000313" key="2">
    <source>
        <dbReference type="EMBL" id="KAJ5161554.1"/>
    </source>
</evidence>
<reference evidence="2" key="2">
    <citation type="journal article" date="2023" name="IMA Fungus">
        <title>Comparative genomic study of the Penicillium genus elucidates a diverse pangenome and 15 lateral gene transfer events.</title>
        <authorList>
            <person name="Petersen C."/>
            <person name="Sorensen T."/>
            <person name="Nielsen M.R."/>
            <person name="Sondergaard T.E."/>
            <person name="Sorensen J.L."/>
            <person name="Fitzpatrick D.A."/>
            <person name="Frisvad J.C."/>
            <person name="Nielsen K.L."/>
        </authorList>
    </citation>
    <scope>NUCLEOTIDE SEQUENCE</scope>
    <source>
        <strain evidence="2">IBT 21917</strain>
    </source>
</reference>
<gene>
    <name evidence="2" type="ORF">N7492_006946</name>
</gene>
<protein>
    <submittedName>
        <fullName evidence="2">Uncharacterized protein</fullName>
    </submittedName>
</protein>
<comment type="caution">
    <text evidence="2">The sequence shown here is derived from an EMBL/GenBank/DDBJ whole genome shotgun (WGS) entry which is preliminary data.</text>
</comment>
<feature type="signal peptide" evidence="1">
    <location>
        <begin position="1"/>
        <end position="17"/>
    </location>
</feature>
<organism evidence="2 3">
    <name type="scientific">Penicillium capsulatum</name>
    <dbReference type="NCBI Taxonomy" id="69766"/>
    <lineage>
        <taxon>Eukaryota</taxon>
        <taxon>Fungi</taxon>
        <taxon>Dikarya</taxon>
        <taxon>Ascomycota</taxon>
        <taxon>Pezizomycotina</taxon>
        <taxon>Eurotiomycetes</taxon>
        <taxon>Eurotiomycetidae</taxon>
        <taxon>Eurotiales</taxon>
        <taxon>Aspergillaceae</taxon>
        <taxon>Penicillium</taxon>
    </lineage>
</organism>
<dbReference type="EMBL" id="JAPQKO010000005">
    <property type="protein sequence ID" value="KAJ5161554.1"/>
    <property type="molecule type" value="Genomic_DNA"/>
</dbReference>
<accession>A0A9W9LL73</accession>
<dbReference type="Proteomes" id="UP001146351">
    <property type="component" value="Unassembled WGS sequence"/>
</dbReference>